<evidence type="ECO:0000256" key="6">
    <source>
        <dbReference type="SAM" id="Phobius"/>
    </source>
</evidence>
<reference evidence="9 10" key="1">
    <citation type="submission" date="2014-11" db="EMBL/GenBank/DDBJ databases">
        <title>Genome sequence of Flavihumibacter solisilvae 3-3.</title>
        <authorList>
            <person name="Zhou G."/>
            <person name="Li M."/>
            <person name="Wang G."/>
        </authorList>
    </citation>
    <scope>NUCLEOTIDE SEQUENCE [LARGE SCALE GENOMIC DNA]</scope>
    <source>
        <strain evidence="9 10">3-3</strain>
    </source>
</reference>
<proteinExistence type="predicted"/>
<feature type="transmembrane region" description="Helical" evidence="6">
    <location>
        <begin position="427"/>
        <end position="448"/>
    </location>
</feature>
<dbReference type="PROSITE" id="PS51257">
    <property type="entry name" value="PROKAR_LIPOPROTEIN"/>
    <property type="match status" value="1"/>
</dbReference>
<keyword evidence="4 6" id="KW-1133">Transmembrane helix</keyword>
<feature type="transmembrane region" description="Helical" evidence="6">
    <location>
        <begin position="289"/>
        <end position="310"/>
    </location>
</feature>
<evidence type="ECO:0000313" key="10">
    <source>
        <dbReference type="Proteomes" id="UP000031408"/>
    </source>
</evidence>
<dbReference type="OrthoDB" id="5933722at2"/>
<evidence type="ECO:0000256" key="1">
    <source>
        <dbReference type="ARBA" id="ARBA00004651"/>
    </source>
</evidence>
<evidence type="ECO:0000256" key="3">
    <source>
        <dbReference type="ARBA" id="ARBA00022692"/>
    </source>
</evidence>
<dbReference type="Pfam" id="PF02687">
    <property type="entry name" value="FtsX"/>
    <property type="match status" value="2"/>
</dbReference>
<dbReference type="InterPro" id="IPR050250">
    <property type="entry name" value="Macrolide_Exporter_MacB"/>
</dbReference>
<accession>A0A0C1LDV8</accession>
<dbReference type="EMBL" id="JSVC01000018">
    <property type="protein sequence ID" value="KIC93638.1"/>
    <property type="molecule type" value="Genomic_DNA"/>
</dbReference>
<sequence length="805" mass="89696">MLKNYFKITWRNLTRHRSYAIINILGLAIGIAACLLILQYVYYELSYDQFHTKKDRVYRVIQDRYDNGKLSTQWAAGAFAAGRNFKDAFPEIEDYVSMTGRGASVIKEGERIIKLERTYFASESFFRLFSYPLVQGDPQTALKELNSAVISESSAKKLFGTEKALGKTIRINQNNSYTITGVMKDIPENSHMTADVLLSYSTFIKQVGPDNNPDNAWDWDGCFTYVLLKPGTDVKALEKKLTPLVAQKNGDSWKQFNASASFYLQPVTDIHLYSNRMIEFKANGDGKTVYLLLGIAFFVVIIAWVNYINLATAKAVGRAREVGIRKAIGSQRSQLIFQFLFESALLNAIALFVALLIILAVLPAFNRMTGMDLGLGLLAGKNFMLPFFGLFLLGTFLSGIYPALVLSSFNPITVLKGTMVSTGRGALLRKSLVVFQFTASLFLLIGTLTVSRQISYMQGQELGMNIDQTLVVRGPIVTGPDSLFAGKTNAFTNELLKIPAISKVAVSSSIPGEPVGWNAGGIRLISAPENTQKQFRVIAVDYEYIDLMGLKLIGGRKFSRDFGDKKGVIFNEAGLKLMGFDKPEEIIGKDIFFWGDTLTVHGIVGNFHQQSLRDAFEPLILRLIPEMRGYYSVKVKAADVSQTLTAVRKSWDNFFPGNTFEYFFLDEHFNDQYNADRRFGQVFGIFTCMAILVACLGLFGLASFTTIQKTKEIGIRKVLGASVPSILRLLYKEFAVLIVVAFLVATPVSWYAASQWLQGYAFRINVQQGLFLIPFMIMMVVALLTVSIQTVRAALANPVTSLRTE</sequence>
<feature type="domain" description="MacB-like periplasmic core" evidence="8">
    <location>
        <begin position="21"/>
        <end position="243"/>
    </location>
</feature>
<feature type="transmembrane region" description="Helical" evidence="6">
    <location>
        <begin position="682"/>
        <end position="707"/>
    </location>
</feature>
<feature type="transmembrane region" description="Helical" evidence="6">
    <location>
        <begin position="21"/>
        <end position="43"/>
    </location>
</feature>
<dbReference type="Pfam" id="PF12704">
    <property type="entry name" value="MacB_PCD"/>
    <property type="match status" value="1"/>
</dbReference>
<evidence type="ECO:0000313" key="9">
    <source>
        <dbReference type="EMBL" id="KIC93638.1"/>
    </source>
</evidence>
<keyword evidence="3 6" id="KW-0812">Transmembrane</keyword>
<evidence type="ECO:0000259" key="7">
    <source>
        <dbReference type="Pfam" id="PF02687"/>
    </source>
</evidence>
<feature type="transmembrane region" description="Helical" evidence="6">
    <location>
        <begin position="773"/>
        <end position="795"/>
    </location>
</feature>
<gene>
    <name evidence="9" type="ORF">OI18_15850</name>
</gene>
<keyword evidence="10" id="KW-1185">Reference proteome</keyword>
<feature type="domain" description="ABC3 transporter permease C-terminal" evidence="7">
    <location>
        <begin position="295"/>
        <end position="411"/>
    </location>
</feature>
<evidence type="ECO:0000256" key="5">
    <source>
        <dbReference type="ARBA" id="ARBA00023136"/>
    </source>
</evidence>
<feature type="transmembrane region" description="Helical" evidence="6">
    <location>
        <begin position="385"/>
        <end position="406"/>
    </location>
</feature>
<feature type="transmembrane region" description="Helical" evidence="6">
    <location>
        <begin position="734"/>
        <end position="753"/>
    </location>
</feature>
<dbReference type="AlphaFoldDB" id="A0A0C1LDV8"/>
<keyword evidence="5 6" id="KW-0472">Membrane</keyword>
<dbReference type="PANTHER" id="PTHR30572:SF18">
    <property type="entry name" value="ABC-TYPE MACROLIDE FAMILY EXPORT SYSTEM PERMEASE COMPONENT 2"/>
    <property type="match status" value="1"/>
</dbReference>
<dbReference type="Proteomes" id="UP000031408">
    <property type="component" value="Unassembled WGS sequence"/>
</dbReference>
<dbReference type="GO" id="GO:0022857">
    <property type="term" value="F:transmembrane transporter activity"/>
    <property type="evidence" value="ECO:0007669"/>
    <property type="project" value="TreeGrafter"/>
</dbReference>
<evidence type="ECO:0000256" key="2">
    <source>
        <dbReference type="ARBA" id="ARBA00022475"/>
    </source>
</evidence>
<dbReference type="InterPro" id="IPR003838">
    <property type="entry name" value="ABC3_permease_C"/>
</dbReference>
<dbReference type="PANTHER" id="PTHR30572">
    <property type="entry name" value="MEMBRANE COMPONENT OF TRANSPORTER-RELATED"/>
    <property type="match status" value="1"/>
</dbReference>
<feature type="transmembrane region" description="Helical" evidence="6">
    <location>
        <begin position="335"/>
        <end position="365"/>
    </location>
</feature>
<comment type="subcellular location">
    <subcellularLocation>
        <location evidence="1">Cell membrane</location>
        <topology evidence="1">Multi-pass membrane protein</topology>
    </subcellularLocation>
</comment>
<feature type="domain" description="ABC3 transporter permease C-terminal" evidence="7">
    <location>
        <begin position="685"/>
        <end position="794"/>
    </location>
</feature>
<evidence type="ECO:0000259" key="8">
    <source>
        <dbReference type="Pfam" id="PF12704"/>
    </source>
</evidence>
<dbReference type="RefSeq" id="WP_039141540.1">
    <property type="nucleotide sequence ID" value="NZ_JSVC01000018.1"/>
</dbReference>
<evidence type="ECO:0000256" key="4">
    <source>
        <dbReference type="ARBA" id="ARBA00022989"/>
    </source>
</evidence>
<dbReference type="InterPro" id="IPR025857">
    <property type="entry name" value="MacB_PCD"/>
</dbReference>
<comment type="caution">
    <text evidence="9">The sequence shown here is derived from an EMBL/GenBank/DDBJ whole genome shotgun (WGS) entry which is preliminary data.</text>
</comment>
<name>A0A0C1LDV8_9BACT</name>
<dbReference type="GO" id="GO:0005886">
    <property type="term" value="C:plasma membrane"/>
    <property type="evidence" value="ECO:0007669"/>
    <property type="project" value="UniProtKB-SubCell"/>
</dbReference>
<organism evidence="9 10">
    <name type="scientific">Flavihumibacter solisilvae</name>
    <dbReference type="NCBI Taxonomy" id="1349421"/>
    <lineage>
        <taxon>Bacteria</taxon>
        <taxon>Pseudomonadati</taxon>
        <taxon>Bacteroidota</taxon>
        <taxon>Chitinophagia</taxon>
        <taxon>Chitinophagales</taxon>
        <taxon>Chitinophagaceae</taxon>
        <taxon>Flavihumibacter</taxon>
    </lineage>
</organism>
<protein>
    <submittedName>
        <fullName evidence="9">ABC transporter permease</fullName>
    </submittedName>
</protein>
<dbReference type="STRING" id="1349421.OI18_15850"/>
<keyword evidence="2" id="KW-1003">Cell membrane</keyword>